<name>A0ABY9EG69_9GAMM</name>
<keyword evidence="1" id="KW-0732">Signal</keyword>
<dbReference type="RefSeq" id="WP_301417137.1">
    <property type="nucleotide sequence ID" value="NZ_CP098023.1"/>
</dbReference>
<feature type="chain" id="PRO_5046801943" description="EfeO-type cupredoxin-like domain-containing protein" evidence="1">
    <location>
        <begin position="20"/>
        <end position="130"/>
    </location>
</feature>
<reference evidence="2 3" key="1">
    <citation type="submission" date="2022-05" db="EMBL/GenBank/DDBJ databases">
        <title>Microbulbifer sp. nov., isolated from sponge.</title>
        <authorList>
            <person name="Gao L."/>
        </authorList>
    </citation>
    <scope>NUCLEOTIDE SEQUENCE [LARGE SCALE GENOMIC DNA]</scope>
    <source>
        <strain evidence="2 3">MI-G</strain>
    </source>
</reference>
<evidence type="ECO:0000313" key="3">
    <source>
        <dbReference type="Proteomes" id="UP001321520"/>
    </source>
</evidence>
<accession>A0ABY9EG69</accession>
<dbReference type="Proteomes" id="UP001321520">
    <property type="component" value="Chromosome"/>
</dbReference>
<keyword evidence="3" id="KW-1185">Reference proteome</keyword>
<gene>
    <name evidence="2" type="ORF">M8T91_04245</name>
</gene>
<dbReference type="InterPro" id="IPR008972">
    <property type="entry name" value="Cupredoxin"/>
</dbReference>
<feature type="signal peptide" evidence="1">
    <location>
        <begin position="1"/>
        <end position="19"/>
    </location>
</feature>
<evidence type="ECO:0008006" key="4">
    <source>
        <dbReference type="Google" id="ProtNLM"/>
    </source>
</evidence>
<evidence type="ECO:0000256" key="1">
    <source>
        <dbReference type="SAM" id="SignalP"/>
    </source>
</evidence>
<protein>
    <recommendedName>
        <fullName evidence="4">EfeO-type cupredoxin-like domain-containing protein</fullName>
    </recommendedName>
</protein>
<dbReference type="EMBL" id="CP098023">
    <property type="protein sequence ID" value="WKD50644.1"/>
    <property type="molecule type" value="Genomic_DNA"/>
</dbReference>
<organism evidence="2 3">
    <name type="scientific">Microbulbifer spongiae</name>
    <dbReference type="NCBI Taxonomy" id="2944933"/>
    <lineage>
        <taxon>Bacteria</taxon>
        <taxon>Pseudomonadati</taxon>
        <taxon>Pseudomonadota</taxon>
        <taxon>Gammaproteobacteria</taxon>
        <taxon>Cellvibrionales</taxon>
        <taxon>Microbulbiferaceae</taxon>
        <taxon>Microbulbifer</taxon>
    </lineage>
</organism>
<sequence>MLIRKTLALFILATGLLMAAVGFAGTPQKNSEGVTVIHLDEYNGYFEAKETVAGLKAGEYEFVVTNKANKLVGFQIQNYKTHARLDMFPLEPGETRTARVTVTEDGVRFRCPINPTPWYDLDVISPAESS</sequence>
<evidence type="ECO:0000313" key="2">
    <source>
        <dbReference type="EMBL" id="WKD50644.1"/>
    </source>
</evidence>
<dbReference type="Gene3D" id="2.60.40.420">
    <property type="entry name" value="Cupredoxins - blue copper proteins"/>
    <property type="match status" value="1"/>
</dbReference>
<proteinExistence type="predicted"/>